<keyword evidence="4 9" id="KW-0378">Hydrolase</keyword>
<keyword evidence="3 7" id="KW-0812">Transmembrane</keyword>
<feature type="transmembrane region" description="Helical" evidence="7">
    <location>
        <begin position="154"/>
        <end position="172"/>
    </location>
</feature>
<comment type="caution">
    <text evidence="9">The sequence shown here is derived from an EMBL/GenBank/DDBJ whole genome shotgun (WGS) entry which is preliminary data.</text>
</comment>
<feature type="transmembrane region" description="Helical" evidence="7">
    <location>
        <begin position="96"/>
        <end position="114"/>
    </location>
</feature>
<dbReference type="Pfam" id="PF01694">
    <property type="entry name" value="Rhomboid"/>
    <property type="match status" value="1"/>
</dbReference>
<evidence type="ECO:0000256" key="4">
    <source>
        <dbReference type="ARBA" id="ARBA00022801"/>
    </source>
</evidence>
<dbReference type="Proteomes" id="UP001597191">
    <property type="component" value="Unassembled WGS sequence"/>
</dbReference>
<protein>
    <submittedName>
        <fullName evidence="9">Rhomboid family intramembrane serine protease</fullName>
        <ecNumber evidence="9">3.4.21.-</ecNumber>
    </submittedName>
</protein>
<feature type="transmembrane region" description="Helical" evidence="7">
    <location>
        <begin position="120"/>
        <end position="142"/>
    </location>
</feature>
<feature type="transmembrane region" description="Helical" evidence="7">
    <location>
        <begin position="64"/>
        <end position="84"/>
    </location>
</feature>
<name>A0ABW4BQX4_9LACO</name>
<keyword evidence="10" id="KW-1185">Reference proteome</keyword>
<feature type="transmembrane region" description="Helical" evidence="7">
    <location>
        <begin position="178"/>
        <end position="196"/>
    </location>
</feature>
<evidence type="ECO:0000259" key="8">
    <source>
        <dbReference type="Pfam" id="PF01694"/>
    </source>
</evidence>
<dbReference type="Gene3D" id="1.20.1540.10">
    <property type="entry name" value="Rhomboid-like"/>
    <property type="match status" value="1"/>
</dbReference>
<evidence type="ECO:0000313" key="10">
    <source>
        <dbReference type="Proteomes" id="UP001597191"/>
    </source>
</evidence>
<dbReference type="GO" id="GO:0006508">
    <property type="term" value="P:proteolysis"/>
    <property type="evidence" value="ECO:0007669"/>
    <property type="project" value="UniProtKB-KW"/>
</dbReference>
<keyword evidence="5 7" id="KW-1133">Transmembrane helix</keyword>
<gene>
    <name evidence="9" type="ORF">ACFQ4R_10440</name>
</gene>
<organism evidence="9 10">
    <name type="scientific">Lapidilactobacillus gannanensis</name>
    <dbReference type="NCBI Taxonomy" id="2486002"/>
    <lineage>
        <taxon>Bacteria</taxon>
        <taxon>Bacillati</taxon>
        <taxon>Bacillota</taxon>
        <taxon>Bacilli</taxon>
        <taxon>Lactobacillales</taxon>
        <taxon>Lactobacillaceae</taxon>
        <taxon>Lapidilactobacillus</taxon>
    </lineage>
</organism>
<dbReference type="PANTHER" id="PTHR43731:SF14">
    <property type="entry name" value="PRESENILIN-ASSOCIATED RHOMBOID-LIKE PROTEIN, MITOCHONDRIAL"/>
    <property type="match status" value="1"/>
</dbReference>
<comment type="similarity">
    <text evidence="2">Belongs to the peptidase S54 family.</text>
</comment>
<dbReference type="EMBL" id="JBHTOH010000091">
    <property type="protein sequence ID" value="MFD1411995.1"/>
    <property type="molecule type" value="Genomic_DNA"/>
</dbReference>
<dbReference type="RefSeq" id="WP_125649217.1">
    <property type="nucleotide sequence ID" value="NZ_JBHTOH010000091.1"/>
</dbReference>
<feature type="domain" description="Peptidase S54 rhomboid" evidence="8">
    <location>
        <begin position="55"/>
        <end position="190"/>
    </location>
</feature>
<keyword evidence="9" id="KW-0645">Protease</keyword>
<dbReference type="GO" id="GO:0008233">
    <property type="term" value="F:peptidase activity"/>
    <property type="evidence" value="ECO:0007669"/>
    <property type="project" value="UniProtKB-KW"/>
</dbReference>
<comment type="subcellular location">
    <subcellularLocation>
        <location evidence="1">Membrane</location>
        <topology evidence="1">Multi-pass membrane protein</topology>
    </subcellularLocation>
</comment>
<feature type="transmembrane region" description="Helical" evidence="7">
    <location>
        <begin position="203"/>
        <end position="222"/>
    </location>
</feature>
<dbReference type="InterPro" id="IPR050925">
    <property type="entry name" value="Rhomboid_protease_S54"/>
</dbReference>
<evidence type="ECO:0000313" key="9">
    <source>
        <dbReference type="EMBL" id="MFD1411995.1"/>
    </source>
</evidence>
<dbReference type="EC" id="3.4.21.-" evidence="9"/>
<evidence type="ECO:0000256" key="1">
    <source>
        <dbReference type="ARBA" id="ARBA00004141"/>
    </source>
</evidence>
<dbReference type="InterPro" id="IPR022764">
    <property type="entry name" value="Peptidase_S54_rhomboid_dom"/>
</dbReference>
<evidence type="ECO:0000256" key="5">
    <source>
        <dbReference type="ARBA" id="ARBA00022989"/>
    </source>
</evidence>
<proteinExistence type="inferred from homology"/>
<dbReference type="PANTHER" id="PTHR43731">
    <property type="entry name" value="RHOMBOID PROTEASE"/>
    <property type="match status" value="1"/>
</dbReference>
<evidence type="ECO:0000256" key="7">
    <source>
        <dbReference type="SAM" id="Phobius"/>
    </source>
</evidence>
<accession>A0ABW4BQX4</accession>
<dbReference type="InterPro" id="IPR035952">
    <property type="entry name" value="Rhomboid-like_sf"/>
</dbReference>
<evidence type="ECO:0000256" key="6">
    <source>
        <dbReference type="ARBA" id="ARBA00023136"/>
    </source>
</evidence>
<dbReference type="SUPFAM" id="SSF144091">
    <property type="entry name" value="Rhomboid-like"/>
    <property type="match status" value="1"/>
</dbReference>
<evidence type="ECO:0000256" key="3">
    <source>
        <dbReference type="ARBA" id="ARBA00022692"/>
    </source>
</evidence>
<keyword evidence="6 7" id="KW-0472">Membrane</keyword>
<evidence type="ECO:0000256" key="2">
    <source>
        <dbReference type="ARBA" id="ARBA00009045"/>
    </source>
</evidence>
<reference evidence="10" key="1">
    <citation type="journal article" date="2019" name="Int. J. Syst. Evol. Microbiol.">
        <title>The Global Catalogue of Microorganisms (GCM) 10K type strain sequencing project: providing services to taxonomists for standard genome sequencing and annotation.</title>
        <authorList>
            <consortium name="The Broad Institute Genomics Platform"/>
            <consortium name="The Broad Institute Genome Sequencing Center for Infectious Disease"/>
            <person name="Wu L."/>
            <person name="Ma J."/>
        </authorList>
    </citation>
    <scope>NUCLEOTIDE SEQUENCE [LARGE SCALE GENOMIC DNA]</scope>
    <source>
        <strain evidence="10">CCM 8937</strain>
    </source>
</reference>
<sequence>MSRMMQRIQRRSWVTELLVIVTILVYLGEVIAGGSESSQVLVEFGAKFTPLIIAGQWWRLLTPVFIHIGLMHIVVNMATLYYIGGSVEQMIGHWRYAVIYFLSAISGNLTSFAFGATNGLAAGASTALFGLFGVYMALGVVFKDNFYLRQTGRQFAALAVFNFIFDLFASGIDIWGHLGGLIGGFLLIIGLALPGQRERSGRLLQICAIVAYLLICAFLYRLGMVRL</sequence>